<dbReference type="PROSITE" id="PS50208">
    <property type="entry name" value="CASPASE_P20"/>
    <property type="match status" value="1"/>
</dbReference>
<feature type="non-terminal residue" evidence="7">
    <location>
        <position position="339"/>
    </location>
</feature>
<dbReference type="InterPro" id="IPR033139">
    <property type="entry name" value="Caspase_cys_AS"/>
</dbReference>
<reference evidence="7" key="1">
    <citation type="journal article" date="2021" name="Cell">
        <title>Tracing the genetic footprints of vertebrate landing in non-teleost ray-finned fishes.</title>
        <authorList>
            <person name="Bi X."/>
            <person name="Wang K."/>
            <person name="Yang L."/>
            <person name="Pan H."/>
            <person name="Jiang H."/>
            <person name="Wei Q."/>
            <person name="Fang M."/>
            <person name="Yu H."/>
            <person name="Zhu C."/>
            <person name="Cai Y."/>
            <person name="He Y."/>
            <person name="Gan X."/>
            <person name="Zeng H."/>
            <person name="Yu D."/>
            <person name="Zhu Y."/>
            <person name="Jiang H."/>
            <person name="Qiu Q."/>
            <person name="Yang H."/>
            <person name="Zhang Y.E."/>
            <person name="Wang W."/>
            <person name="Zhu M."/>
            <person name="He S."/>
            <person name="Zhang G."/>
        </authorList>
    </citation>
    <scope>NUCLEOTIDE SEQUENCE</scope>
    <source>
        <strain evidence="7">Pddl_001</strain>
    </source>
</reference>
<dbReference type="SUPFAM" id="SSF52129">
    <property type="entry name" value="Caspase-like"/>
    <property type="match status" value="1"/>
</dbReference>
<dbReference type="InterPro" id="IPR029030">
    <property type="entry name" value="Caspase-like_dom_sf"/>
</dbReference>
<gene>
    <name evidence="7" type="primary">Casp14</name>
    <name evidence="7" type="ORF">GTO93_0000877</name>
</gene>
<comment type="caution">
    <text evidence="7">The sequence shown here is derived from an EMBL/GenBank/DDBJ whole genome shotgun (WGS) entry which is preliminary data.</text>
</comment>
<keyword evidence="4" id="KW-0732">Signal</keyword>
<evidence type="ECO:0000256" key="2">
    <source>
        <dbReference type="RuleBase" id="RU003971"/>
    </source>
</evidence>
<dbReference type="Gene3D" id="3.40.50.1460">
    <property type="match status" value="1"/>
</dbReference>
<feature type="domain" description="Caspase family p20" evidence="6">
    <location>
        <begin position="78"/>
        <end position="206"/>
    </location>
</feature>
<dbReference type="Proteomes" id="UP001166093">
    <property type="component" value="Unassembled WGS sequence"/>
</dbReference>
<keyword evidence="8" id="KW-1185">Reference proteome</keyword>
<evidence type="ECO:0000313" key="7">
    <source>
        <dbReference type="EMBL" id="MBN3281177.1"/>
    </source>
</evidence>
<evidence type="ECO:0000256" key="1">
    <source>
        <dbReference type="ARBA" id="ARBA00010134"/>
    </source>
</evidence>
<dbReference type="PANTHER" id="PTHR47901:SF3">
    <property type="entry name" value="CASPASE-1"/>
    <property type="match status" value="1"/>
</dbReference>
<dbReference type="PRINTS" id="PR00376">
    <property type="entry name" value="IL1BCENZYME"/>
</dbReference>
<feature type="compositionally biased region" description="Basic and acidic residues" evidence="3">
    <location>
        <begin position="61"/>
        <end position="70"/>
    </location>
</feature>
<dbReference type="PROSITE" id="PS51257">
    <property type="entry name" value="PROKAR_LIPOPROTEIN"/>
    <property type="match status" value="1"/>
</dbReference>
<dbReference type="InterPro" id="IPR002398">
    <property type="entry name" value="Pept_C14"/>
</dbReference>
<evidence type="ECO:0000313" key="8">
    <source>
        <dbReference type="Proteomes" id="UP001166093"/>
    </source>
</evidence>
<feature type="signal peptide" evidence="4">
    <location>
        <begin position="1"/>
        <end position="19"/>
    </location>
</feature>
<name>A0ABS2Y3R3_POLSP</name>
<dbReference type="InterPro" id="IPR011600">
    <property type="entry name" value="Pept_C14_caspase"/>
</dbReference>
<dbReference type="SMART" id="SM00115">
    <property type="entry name" value="CASc"/>
    <property type="match status" value="1"/>
</dbReference>
<dbReference type="InterPro" id="IPR002138">
    <property type="entry name" value="Pept_C14_p10"/>
</dbReference>
<feature type="chain" id="PRO_5045323295" evidence="4">
    <location>
        <begin position="20"/>
        <end position="339"/>
    </location>
</feature>
<comment type="similarity">
    <text evidence="1 2">Belongs to the peptidase C14A family.</text>
</comment>
<dbReference type="EMBL" id="JAAWVQ010106106">
    <property type="protein sequence ID" value="MBN3281177.1"/>
    <property type="molecule type" value="Genomic_DNA"/>
</dbReference>
<evidence type="ECO:0000256" key="4">
    <source>
        <dbReference type="SAM" id="SignalP"/>
    </source>
</evidence>
<feature type="non-terminal residue" evidence="7">
    <location>
        <position position="1"/>
    </location>
</feature>
<dbReference type="PROSITE" id="PS01122">
    <property type="entry name" value="CASPASE_CYS"/>
    <property type="match status" value="1"/>
</dbReference>
<dbReference type="InterPro" id="IPR001309">
    <property type="entry name" value="Pept_C14_p20"/>
</dbReference>
<dbReference type="PROSITE" id="PS50207">
    <property type="entry name" value="CASPASE_P10"/>
    <property type="match status" value="1"/>
</dbReference>
<protein>
    <submittedName>
        <fullName evidence="7">CASPE protein</fullName>
    </submittedName>
</protein>
<dbReference type="InterPro" id="IPR015917">
    <property type="entry name" value="Pept_C14A"/>
</dbReference>
<feature type="region of interest" description="Disordered" evidence="3">
    <location>
        <begin position="43"/>
        <end position="81"/>
    </location>
</feature>
<evidence type="ECO:0000256" key="3">
    <source>
        <dbReference type="SAM" id="MobiDB-lite"/>
    </source>
</evidence>
<feature type="domain" description="Caspase family p10" evidence="5">
    <location>
        <begin position="224"/>
        <end position="339"/>
    </location>
</feature>
<dbReference type="PANTHER" id="PTHR47901">
    <property type="entry name" value="CASPASE RECRUITMENT DOMAIN-CONTAINING PROTEIN 18"/>
    <property type="match status" value="1"/>
</dbReference>
<evidence type="ECO:0000259" key="6">
    <source>
        <dbReference type="PROSITE" id="PS50208"/>
    </source>
</evidence>
<evidence type="ECO:0000259" key="5">
    <source>
        <dbReference type="PROSITE" id="PS50207"/>
    </source>
</evidence>
<proteinExistence type="inferred from homology"/>
<accession>A0ABS2Y3R3</accession>
<dbReference type="Pfam" id="PF00656">
    <property type="entry name" value="Peptidase_C14"/>
    <property type="match status" value="1"/>
</dbReference>
<sequence length="339" mass="38121">MPVRVGFIIGFCLVVACVAFSVLRHRPSSMGCSGHANTYHRIPGDDVEKKKKKKTGQIKKILKENTKREPAAPASTQNSENYDMSGRREAYIVCVKERRPGAEEDLQIMKKLLLDYKFTCHELVDPSAKGIIEGLREFRDELNGKKENVSCCFVVIMAHGRLGQIVGRDGEAVSLEAVFELFDNKQCSALREKPKVFIVQACRGESNFPGFNNADATKHGTPISEDRLPINSDTLSVYATIPGGAALRSKKRGSPMFNEMANIFPKYADKCHIYELFTKVNRRLNEVDFSEFYEKDTERVAVRREALALRNRKGLENRDSSGLTLHICSNLVKRVYLAP</sequence>
<organism evidence="7 8">
    <name type="scientific">Polyodon spathula</name>
    <name type="common">North American paddlefish</name>
    <name type="synonym">Squalus spathula</name>
    <dbReference type="NCBI Taxonomy" id="7913"/>
    <lineage>
        <taxon>Eukaryota</taxon>
        <taxon>Metazoa</taxon>
        <taxon>Chordata</taxon>
        <taxon>Craniata</taxon>
        <taxon>Vertebrata</taxon>
        <taxon>Euteleostomi</taxon>
        <taxon>Actinopterygii</taxon>
        <taxon>Chondrostei</taxon>
        <taxon>Acipenseriformes</taxon>
        <taxon>Polyodontidae</taxon>
        <taxon>Polyodon</taxon>
    </lineage>
</organism>